<evidence type="ECO:0000259" key="9">
    <source>
        <dbReference type="PROSITE" id="PS50011"/>
    </source>
</evidence>
<reference evidence="11" key="2">
    <citation type="submission" date="2025-08" db="UniProtKB">
        <authorList>
            <consortium name="RefSeq"/>
        </authorList>
    </citation>
    <scope>IDENTIFICATION</scope>
    <source>
        <tissue evidence="11">Etiolated seedlings</tissue>
    </source>
</reference>
<dbReference type="PROSITE" id="PS00107">
    <property type="entry name" value="PROTEIN_KINASE_ATP"/>
    <property type="match status" value="1"/>
</dbReference>
<dbReference type="PROSITE" id="PS50011">
    <property type="entry name" value="PROTEIN_KINASE_DOM"/>
    <property type="match status" value="1"/>
</dbReference>
<feature type="transmembrane region" description="Helical" evidence="8">
    <location>
        <begin position="64"/>
        <end position="88"/>
    </location>
</feature>
<feature type="binding site" evidence="6">
    <location>
        <position position="176"/>
    </location>
    <ligand>
        <name>ATP</name>
        <dbReference type="ChEBI" id="CHEBI:30616"/>
    </ligand>
</feature>
<evidence type="ECO:0000313" key="11">
    <source>
        <dbReference type="RefSeq" id="XP_004501365.1"/>
    </source>
</evidence>
<dbReference type="eggNOG" id="KOG1187">
    <property type="taxonomic scope" value="Eukaryota"/>
</dbReference>
<keyword evidence="8" id="KW-0472">Membrane</keyword>
<gene>
    <name evidence="11" type="primary">LOC101506974</name>
</gene>
<evidence type="ECO:0000256" key="1">
    <source>
        <dbReference type="ARBA" id="ARBA00022527"/>
    </source>
</evidence>
<keyword evidence="1 7" id="KW-0723">Serine/threonine-protein kinase</keyword>
<evidence type="ECO:0000313" key="10">
    <source>
        <dbReference type="Proteomes" id="UP000087171"/>
    </source>
</evidence>
<dbReference type="PANTHER" id="PTHR47989:SF27">
    <property type="entry name" value="PROTEIN KINASE DOMAIN-CONTAINING PROTEIN"/>
    <property type="match status" value="1"/>
</dbReference>
<dbReference type="InterPro" id="IPR001245">
    <property type="entry name" value="Ser-Thr/Tyr_kinase_cat_dom"/>
</dbReference>
<dbReference type="SUPFAM" id="SSF56112">
    <property type="entry name" value="Protein kinase-like (PK-like)"/>
    <property type="match status" value="1"/>
</dbReference>
<dbReference type="Proteomes" id="UP000087171">
    <property type="component" value="Chromosome Ca5"/>
</dbReference>
<dbReference type="PANTHER" id="PTHR47989">
    <property type="entry name" value="OS01G0750732 PROTEIN"/>
    <property type="match status" value="1"/>
</dbReference>
<dbReference type="GO" id="GO:0004674">
    <property type="term" value="F:protein serine/threonine kinase activity"/>
    <property type="evidence" value="ECO:0007669"/>
    <property type="project" value="UniProtKB-KW"/>
</dbReference>
<dbReference type="PaxDb" id="3827-XP_004501365.1"/>
<evidence type="ECO:0000256" key="8">
    <source>
        <dbReference type="SAM" id="Phobius"/>
    </source>
</evidence>
<evidence type="ECO:0000256" key="6">
    <source>
        <dbReference type="PROSITE-ProRule" id="PRU10141"/>
    </source>
</evidence>
<keyword evidence="8" id="KW-0812">Transmembrane</keyword>
<accession>A0A1S2YAT5</accession>
<feature type="transmembrane region" description="Helical" evidence="8">
    <location>
        <begin position="6"/>
        <end position="27"/>
    </location>
</feature>
<dbReference type="AlphaFoldDB" id="A0A1S2YAT5"/>
<keyword evidence="3 6" id="KW-0547">Nucleotide-binding</keyword>
<sequence>MKLHFLMPHMVLLIIIIHELFCIHISAETLVSSPQFSPITPLSSSMPRQVEEENHQKDYSHKKVLLVLVIIAIALSVLILSILCLWIYHIKHPSKSKRKNVLNSDAEKGNPPAQFLSKFSSIELVGLKKGCIPIIDYKKIEKSTNNFQENNILGIGGFGCVYKAHFDENFDVAVKKLHCHTQNALREFENEVDLLSKVQHPNIISLLGCSNDGDMKFIVYELMENGSLEAQLHGPSRGSGLTWHARLKIALDTARALEYLHEHCYPSVIHRDMKSSNILLDENFNAKLSDFGLAIIDGSQKKKNIKLSGTLGYVAPEYLLDGKLSDKSDVYAYGVVLLELLLGRKPVEKLSAAQCQSLVTWAMPQLTDRSKLQNIVDPVIKNSMDLKHLYQVAAVAVLCVQPEPSYRPLITDVLHSLIPLVPVELGGTLRV</sequence>
<dbReference type="FunFam" id="1.10.510.10:FF:000223">
    <property type="entry name" value="probable receptor-like protein kinase At1g80640"/>
    <property type="match status" value="1"/>
</dbReference>
<dbReference type="Gene3D" id="1.10.510.10">
    <property type="entry name" value="Transferase(Phosphotransferase) domain 1"/>
    <property type="match status" value="1"/>
</dbReference>
<keyword evidence="10" id="KW-1185">Reference proteome</keyword>
<dbReference type="SMART" id="SM00220">
    <property type="entry name" value="S_TKc"/>
    <property type="match status" value="1"/>
</dbReference>
<keyword evidence="2" id="KW-0808">Transferase</keyword>
<evidence type="ECO:0000256" key="2">
    <source>
        <dbReference type="ARBA" id="ARBA00022679"/>
    </source>
</evidence>
<proteinExistence type="inferred from homology"/>
<protein>
    <submittedName>
        <fullName evidence="11">Probable receptor-like protein kinase At1g80640</fullName>
    </submittedName>
</protein>
<evidence type="ECO:0000256" key="3">
    <source>
        <dbReference type="ARBA" id="ARBA00022741"/>
    </source>
</evidence>
<feature type="domain" description="Protein kinase" evidence="9">
    <location>
        <begin position="147"/>
        <end position="418"/>
    </location>
</feature>
<dbReference type="PROSITE" id="PS00108">
    <property type="entry name" value="PROTEIN_KINASE_ST"/>
    <property type="match status" value="1"/>
</dbReference>
<evidence type="ECO:0000256" key="7">
    <source>
        <dbReference type="RuleBase" id="RU000304"/>
    </source>
</evidence>
<dbReference type="Pfam" id="PF07714">
    <property type="entry name" value="PK_Tyr_Ser-Thr"/>
    <property type="match status" value="1"/>
</dbReference>
<comment type="similarity">
    <text evidence="7">Belongs to the protein kinase superfamily.</text>
</comment>
<dbReference type="RefSeq" id="XP_004501365.1">
    <property type="nucleotide sequence ID" value="XM_004501308.2"/>
</dbReference>
<dbReference type="InterPro" id="IPR008271">
    <property type="entry name" value="Ser/Thr_kinase_AS"/>
</dbReference>
<name>A0A1S2YAT5_CICAR</name>
<dbReference type="GO" id="GO:0005524">
    <property type="term" value="F:ATP binding"/>
    <property type="evidence" value="ECO:0007669"/>
    <property type="project" value="UniProtKB-UniRule"/>
</dbReference>
<dbReference type="GeneID" id="101506974"/>
<evidence type="ECO:0000256" key="4">
    <source>
        <dbReference type="ARBA" id="ARBA00022777"/>
    </source>
</evidence>
<dbReference type="InterPro" id="IPR000719">
    <property type="entry name" value="Prot_kinase_dom"/>
</dbReference>
<keyword evidence="4" id="KW-0418">Kinase</keyword>
<keyword evidence="8" id="KW-1133">Transmembrane helix</keyword>
<organism evidence="10 11">
    <name type="scientific">Cicer arietinum</name>
    <name type="common">Chickpea</name>
    <name type="synonym">Garbanzo</name>
    <dbReference type="NCBI Taxonomy" id="3827"/>
    <lineage>
        <taxon>Eukaryota</taxon>
        <taxon>Viridiplantae</taxon>
        <taxon>Streptophyta</taxon>
        <taxon>Embryophyta</taxon>
        <taxon>Tracheophyta</taxon>
        <taxon>Spermatophyta</taxon>
        <taxon>Magnoliopsida</taxon>
        <taxon>eudicotyledons</taxon>
        <taxon>Gunneridae</taxon>
        <taxon>Pentapetalae</taxon>
        <taxon>rosids</taxon>
        <taxon>fabids</taxon>
        <taxon>Fabales</taxon>
        <taxon>Fabaceae</taxon>
        <taxon>Papilionoideae</taxon>
        <taxon>50 kb inversion clade</taxon>
        <taxon>NPAAA clade</taxon>
        <taxon>Hologalegina</taxon>
        <taxon>IRL clade</taxon>
        <taxon>Cicereae</taxon>
        <taxon>Cicer</taxon>
    </lineage>
</organism>
<reference evidence="10" key="1">
    <citation type="journal article" date="2013" name="Nat. Biotechnol.">
        <title>Draft genome sequence of chickpea (Cicer arietinum) provides a resource for trait improvement.</title>
        <authorList>
            <person name="Varshney R.K."/>
            <person name="Song C."/>
            <person name="Saxena R.K."/>
            <person name="Azam S."/>
            <person name="Yu S."/>
            <person name="Sharpe A.G."/>
            <person name="Cannon S."/>
            <person name="Baek J."/>
            <person name="Rosen B.D."/>
            <person name="Tar'an B."/>
            <person name="Millan T."/>
            <person name="Zhang X."/>
            <person name="Ramsay L.D."/>
            <person name="Iwata A."/>
            <person name="Wang Y."/>
            <person name="Nelson W."/>
            <person name="Farmer A.D."/>
            <person name="Gaur P.M."/>
            <person name="Soderlund C."/>
            <person name="Penmetsa R.V."/>
            <person name="Xu C."/>
            <person name="Bharti A.K."/>
            <person name="He W."/>
            <person name="Winter P."/>
            <person name="Zhao S."/>
            <person name="Hane J.K."/>
            <person name="Carrasquilla-Garcia N."/>
            <person name="Condie J.A."/>
            <person name="Upadhyaya H.D."/>
            <person name="Luo M.C."/>
            <person name="Thudi M."/>
            <person name="Gowda C.L."/>
            <person name="Singh N.P."/>
            <person name="Lichtenzveig J."/>
            <person name="Gali K.K."/>
            <person name="Rubio J."/>
            <person name="Nadarajan N."/>
            <person name="Dolezel J."/>
            <person name="Bansal K.C."/>
            <person name="Xu X."/>
            <person name="Edwards D."/>
            <person name="Zhang G."/>
            <person name="Kahl G."/>
            <person name="Gil J."/>
            <person name="Singh K.B."/>
            <person name="Datta S.K."/>
            <person name="Jackson S.A."/>
            <person name="Wang J."/>
            <person name="Cook D.R."/>
        </authorList>
    </citation>
    <scope>NUCLEOTIDE SEQUENCE [LARGE SCALE GENOMIC DNA]</scope>
    <source>
        <strain evidence="10">cv. CDC Frontier</strain>
    </source>
</reference>
<dbReference type="InterPro" id="IPR017441">
    <property type="entry name" value="Protein_kinase_ATP_BS"/>
</dbReference>
<keyword evidence="5 6" id="KW-0067">ATP-binding</keyword>
<dbReference type="OrthoDB" id="4062651at2759"/>
<dbReference type="KEGG" id="cam:101506974"/>
<evidence type="ECO:0000256" key="5">
    <source>
        <dbReference type="ARBA" id="ARBA00022840"/>
    </source>
</evidence>
<dbReference type="FunFam" id="3.30.200.20:FF:000342">
    <property type="entry name" value="Protein kinase superfamily protein"/>
    <property type="match status" value="1"/>
</dbReference>
<dbReference type="STRING" id="3827.A0A1S2YAT5"/>
<dbReference type="InterPro" id="IPR011009">
    <property type="entry name" value="Kinase-like_dom_sf"/>
</dbReference>
<dbReference type="Gene3D" id="3.30.200.20">
    <property type="entry name" value="Phosphorylase Kinase, domain 1"/>
    <property type="match status" value="1"/>
</dbReference>